<dbReference type="CDD" id="cd13182">
    <property type="entry name" value="EVH1-like_Dcp1"/>
    <property type="match status" value="1"/>
</dbReference>
<comment type="similarity">
    <text evidence="2">Belongs to the DCP1 family.</text>
</comment>
<evidence type="ECO:0000256" key="4">
    <source>
        <dbReference type="ARBA" id="ARBA00022664"/>
    </source>
</evidence>
<keyword evidence="7" id="KW-1185">Reference proteome</keyword>
<dbReference type="GO" id="GO:0003729">
    <property type="term" value="F:mRNA binding"/>
    <property type="evidence" value="ECO:0007669"/>
    <property type="project" value="TreeGrafter"/>
</dbReference>
<organism evidence="6 7">
    <name type="scientific">Ascosphaera apis ARSEF 7405</name>
    <dbReference type="NCBI Taxonomy" id="392613"/>
    <lineage>
        <taxon>Eukaryota</taxon>
        <taxon>Fungi</taxon>
        <taxon>Dikarya</taxon>
        <taxon>Ascomycota</taxon>
        <taxon>Pezizomycotina</taxon>
        <taxon>Eurotiomycetes</taxon>
        <taxon>Eurotiomycetidae</taxon>
        <taxon>Onygenales</taxon>
        <taxon>Ascosphaeraceae</taxon>
        <taxon>Ascosphaera</taxon>
    </lineage>
</organism>
<dbReference type="Gene3D" id="2.30.29.30">
    <property type="entry name" value="Pleckstrin-homology domain (PH domain)/Phosphotyrosine-binding domain (PTB)"/>
    <property type="match status" value="1"/>
</dbReference>
<dbReference type="PANTHER" id="PTHR16290:SF0">
    <property type="entry name" value="DECAPPING PROTEIN 1, ISOFORM A"/>
    <property type="match status" value="1"/>
</dbReference>
<sequence length="306" mass="34078">MGKRQHRQFRKANIGQPSDYETDTQDAYQSENASGQQDSKLPVDEPSEIANLFPDRSNEELNIKVVQRYNPDVFRIMSLAPYAVVYSFNTSSASWEKSGVEGTMFVCELKPGPLGEERYTVFVLNRRGMNNFECQLIDGNDVELTPEYIILKIEEKDYEGNAKAEPSIVGIWIYTEAFPNSTSDARALNAEIIKECATHAGDTLKLAKERLALEKMKTEQADSAHLHAPGRQISLHEMFGQQRQQDDAWTVRAHDTSPEKQGSGIVAANAQPHVMPTAPMPTGNPVLDQLFAKAAHSSGSPAEYMK</sequence>
<evidence type="ECO:0000256" key="1">
    <source>
        <dbReference type="ARBA" id="ARBA00004496"/>
    </source>
</evidence>
<dbReference type="GO" id="GO:0008047">
    <property type="term" value="F:enzyme activator activity"/>
    <property type="evidence" value="ECO:0007669"/>
    <property type="project" value="InterPro"/>
</dbReference>
<dbReference type="GO" id="GO:0006397">
    <property type="term" value="P:mRNA processing"/>
    <property type="evidence" value="ECO:0007669"/>
    <property type="project" value="UniProtKB-KW"/>
</dbReference>
<gene>
    <name evidence="6" type="ORF">AAP_01140</name>
</gene>
<evidence type="ECO:0000256" key="2">
    <source>
        <dbReference type="ARBA" id="ARBA00008778"/>
    </source>
</evidence>
<protein>
    <submittedName>
        <fullName evidence="6">Dcp1-like decapping</fullName>
    </submittedName>
</protein>
<dbReference type="AlphaFoldDB" id="A0A168CB03"/>
<dbReference type="GO" id="GO:0031087">
    <property type="term" value="P:deadenylation-independent decapping of nuclear-transcribed mRNA"/>
    <property type="evidence" value="ECO:0007669"/>
    <property type="project" value="TreeGrafter"/>
</dbReference>
<dbReference type="GO" id="GO:0000932">
    <property type="term" value="C:P-body"/>
    <property type="evidence" value="ECO:0007669"/>
    <property type="project" value="TreeGrafter"/>
</dbReference>
<comment type="subcellular location">
    <subcellularLocation>
        <location evidence="1">Cytoplasm</location>
    </subcellularLocation>
</comment>
<dbReference type="InterPro" id="IPR010334">
    <property type="entry name" value="Dcp1"/>
</dbReference>
<name>A0A168CB03_9EURO</name>
<accession>A0A168CB03</accession>
<keyword evidence="3" id="KW-0963">Cytoplasm</keyword>
<feature type="compositionally biased region" description="Basic residues" evidence="5">
    <location>
        <begin position="1"/>
        <end position="10"/>
    </location>
</feature>
<dbReference type="EMBL" id="AZGZ01000003">
    <property type="protein sequence ID" value="KZZ96367.1"/>
    <property type="molecule type" value="Genomic_DNA"/>
</dbReference>
<evidence type="ECO:0000256" key="5">
    <source>
        <dbReference type="SAM" id="MobiDB-lite"/>
    </source>
</evidence>
<comment type="caution">
    <text evidence="6">The sequence shown here is derived from an EMBL/GenBank/DDBJ whole genome shotgun (WGS) entry which is preliminary data.</text>
</comment>
<dbReference type="InterPro" id="IPR011993">
    <property type="entry name" value="PH-like_dom_sf"/>
</dbReference>
<keyword evidence="4" id="KW-0507">mRNA processing</keyword>
<feature type="compositionally biased region" description="Polar residues" evidence="5">
    <location>
        <begin position="25"/>
        <end position="39"/>
    </location>
</feature>
<dbReference type="SUPFAM" id="SSF50729">
    <property type="entry name" value="PH domain-like"/>
    <property type="match status" value="1"/>
</dbReference>
<feature type="region of interest" description="Disordered" evidence="5">
    <location>
        <begin position="1"/>
        <end position="43"/>
    </location>
</feature>
<dbReference type="OrthoDB" id="440673at2759"/>
<evidence type="ECO:0000256" key="3">
    <source>
        <dbReference type="ARBA" id="ARBA00022490"/>
    </source>
</evidence>
<dbReference type="VEuPathDB" id="FungiDB:AAP_01140"/>
<dbReference type="GO" id="GO:0000290">
    <property type="term" value="P:deadenylation-dependent decapping of nuclear-transcribed mRNA"/>
    <property type="evidence" value="ECO:0007669"/>
    <property type="project" value="InterPro"/>
</dbReference>
<evidence type="ECO:0000313" key="6">
    <source>
        <dbReference type="EMBL" id="KZZ96367.1"/>
    </source>
</evidence>
<dbReference type="Proteomes" id="UP000242877">
    <property type="component" value="Unassembled WGS sequence"/>
</dbReference>
<dbReference type="Pfam" id="PF06058">
    <property type="entry name" value="DCP1"/>
    <property type="match status" value="1"/>
</dbReference>
<reference evidence="6 7" key="1">
    <citation type="journal article" date="2016" name="Genome Biol. Evol.">
        <title>Divergent and convergent evolution of fungal pathogenicity.</title>
        <authorList>
            <person name="Shang Y."/>
            <person name="Xiao G."/>
            <person name="Zheng P."/>
            <person name="Cen K."/>
            <person name="Zhan S."/>
            <person name="Wang C."/>
        </authorList>
    </citation>
    <scope>NUCLEOTIDE SEQUENCE [LARGE SCALE GENOMIC DNA]</scope>
    <source>
        <strain evidence="6 7">ARSEF 7405</strain>
    </source>
</reference>
<evidence type="ECO:0000313" key="7">
    <source>
        <dbReference type="Proteomes" id="UP000242877"/>
    </source>
</evidence>
<proteinExistence type="inferred from homology"/>
<dbReference type="PANTHER" id="PTHR16290">
    <property type="entry name" value="TRANSCRIPTION FACTOR SMIF DECAPPING ENZYME DCP1"/>
    <property type="match status" value="1"/>
</dbReference>